<dbReference type="OrthoDB" id="10362816at2759"/>
<feature type="region of interest" description="Disordered" evidence="1">
    <location>
        <begin position="320"/>
        <end position="339"/>
    </location>
</feature>
<comment type="caution">
    <text evidence="4">The sequence shown here is derived from an EMBL/GenBank/DDBJ whole genome shotgun (WGS) entry which is preliminary data.</text>
</comment>
<gene>
    <name evidence="4" type="ORF">TrCOL_g1297</name>
</gene>
<keyword evidence="2" id="KW-1133">Transmembrane helix</keyword>
<dbReference type="EMBL" id="BRYA01001479">
    <property type="protein sequence ID" value="GMI44367.1"/>
    <property type="molecule type" value="Genomic_DNA"/>
</dbReference>
<feature type="region of interest" description="Disordered" evidence="1">
    <location>
        <begin position="1142"/>
        <end position="1164"/>
    </location>
</feature>
<dbReference type="Proteomes" id="UP001165065">
    <property type="component" value="Unassembled WGS sequence"/>
</dbReference>
<keyword evidence="5" id="KW-1185">Reference proteome</keyword>
<feature type="transmembrane region" description="Helical" evidence="2">
    <location>
        <begin position="1927"/>
        <end position="1947"/>
    </location>
</feature>
<evidence type="ECO:0000256" key="2">
    <source>
        <dbReference type="SAM" id="Phobius"/>
    </source>
</evidence>
<feature type="compositionally biased region" description="Polar residues" evidence="1">
    <location>
        <begin position="1145"/>
        <end position="1163"/>
    </location>
</feature>
<name>A0A9W7LC86_9STRA</name>
<keyword evidence="2" id="KW-0812">Transmembrane</keyword>
<sequence length="1948" mass="207628">MTTTLVFLSLTLVGIIAQVSGELAYSEYVNLHNYQQFDKVPDECLDICYDLDIVDSGANGWDGGEIKLQVWAEYSSETGAPVSDCDVVSDWDYDSEVYNLAHNCDRLGDPYELLSGASETSEICFPDPSISGCEMYNEVCYTFNLADWLDNAGKYDNPIEWWGSTYYDSGEGATADQHAEAGWSLKDPATGDVIAQNTGLSSTSVCVGGVTRAPTATQNCYSFVLSSNSPNYPWDTTLTTLPKEGTSTPGFTEIEITYDGSGSPEIYEWCTPSDGQAVITITGSTWSSDCEWSMLAPNGVEMLSGSGAGSWTVDLSGTLSPTTTPTAAPTMAPTTPAPTMAPTTPLPTMAPTYTPAPTVEAVGATLTMEAYSDWGDYISLEIAHQTHTGKVTNYGCTPASTDDDCVESISLQNDGCFDVTLVTREAVVADPVCYTIRLDSEYPNYAWDNELHIQAATENTPPGFVPVSDLLFQGTGDYEDYQWCTPPDGQVVFVMTESYWEADNIWTLFDSDGNEVISGQASGSTTVTLSDKTFEPCLIDSTTNECLAERLSAKFRMTLDGTTPTLLTFGEGVGSTSSFCLPWDDAIEITLAPTVAPIQDCNGVGVLSCYPYDPTYEGDCAAVLGDGKCEDTELNPFQAFYDFNCAEYNFDGGDCDNFATSEACTIFGFVTSPAAKSCCAAVGDVATAVGDSTDVTDITAAFTGGNTDLICDFLVTDGCFHSVAAPLMGDISPDAVQALKDACGFYTAAPTSSPTQAPTEGCDADKIVNCFGGCTPANWPGDDYCDTDLNCVALNFDNGDCAGDIVFEDCDGTKYTDYACLTEFGDTCEIAKETMKSNGQCDSKVNCAAHDYDNDECGFQQCTLNGVDMGLVSPRCCDALENGGQQAIAGTFLLANYVADGWCGKQCGHSSVVGLNLIDLLTGTSYKESFIGLCKNQMGVDLSGGLGESGVGDAYTGEYEFDIDSGFSLADGVEWPADKTFSKSVSVLMTVFEFPIDVPWAEVSDLLQPMATPLDFTTSMVSEISSSSGLSVEELNKNVFIEVIDEVASTITSRRLEDKMCNVLFQDIGVVSEECCEKITNAANALMFTADPDIPPYADSVTCQGTCYGSVSYSLNALASNGLGDYVEAFDNACIDKGFEPGTVPTLSPTPAPTTEDQTSAPTSAHLPLTARVTTSFKYDYGTFTAEGGSVTHEEKVAETKTMLETAAAGLTSWGAVTLLDYFHQIVTVDMKTQASDPSADDMDCLFQGAFSLGATSHECCLIVNALAPLAFGRGFTDAGIDTSAIFANANMCSSCAGVVLSTLESLEDFPFNKENMIQPFVDACYESFDDEFADQYSISTMAPTPSTSACYVGETIVGQVTPSCCRYLLSNVADLAIDSIDISAFVEEEREMLCQREEDQSCYLATKQLFNIYPDIGVSLNEDFDTLCEGGELQADTEQCQVTNLEGQLVNVGLTGVACCDHLKDMFRRIKTYQSSLGLGLTPQYADLTSCTGGCNQTISYALKIAEDWYGLSNLLTPFQEECSVVAECEYMGQSLGFTSRQCCVDLTTTANALIGRAVDTVEAEEDRCNDRWGCKSIFVLGLGYAEGELQLDGVLNSFQEDCKSFDYDDSIDGYEHDGSSNTSGGDGGGGDGGDGGGGDGSGVSVVISEPDQIMPSYNALFEALCEEVSSDKLGCFGNSYNKNCINDLLVNAVDLPIADFVLAYQAIFGSSCDETCLAGMNAICPMCYGRMSETVSLCSASSYVTLTFAGTIDISGMEIPAAGTERDTMLDVLEETIKMMTGEMNAQVEILSINGIDVTSRRLAEGGVKFRVVVPVACVDDDCTTSDETADVRHKSMKRNMVKATSADCASKCFNDHMIQAVATIAQAQDKDFSEISSSITDVFKDAKVATVDVDEPEVSGVNDGQPEVGVDTGIQIIDNAGGKIGAGAVTSVMAVLGVALSLFMW</sequence>
<evidence type="ECO:0000313" key="5">
    <source>
        <dbReference type="Proteomes" id="UP001165065"/>
    </source>
</evidence>
<feature type="chain" id="PRO_5040828819" evidence="3">
    <location>
        <begin position="22"/>
        <end position="1948"/>
    </location>
</feature>
<keyword evidence="3" id="KW-0732">Signal</keyword>
<protein>
    <submittedName>
        <fullName evidence="4">Uncharacterized protein</fullName>
    </submittedName>
</protein>
<evidence type="ECO:0000313" key="4">
    <source>
        <dbReference type="EMBL" id="GMI44367.1"/>
    </source>
</evidence>
<accession>A0A9W7LC86</accession>
<proteinExistence type="predicted"/>
<feature type="compositionally biased region" description="Low complexity" evidence="1">
    <location>
        <begin position="321"/>
        <end position="339"/>
    </location>
</feature>
<reference evidence="5" key="1">
    <citation type="journal article" date="2023" name="Commun. Biol.">
        <title>Genome analysis of Parmales, the sister group of diatoms, reveals the evolutionary specialization of diatoms from phago-mixotrophs to photoautotrophs.</title>
        <authorList>
            <person name="Ban H."/>
            <person name="Sato S."/>
            <person name="Yoshikawa S."/>
            <person name="Yamada K."/>
            <person name="Nakamura Y."/>
            <person name="Ichinomiya M."/>
            <person name="Sato N."/>
            <person name="Blanc-Mathieu R."/>
            <person name="Endo H."/>
            <person name="Kuwata A."/>
            <person name="Ogata H."/>
        </authorList>
    </citation>
    <scope>NUCLEOTIDE SEQUENCE [LARGE SCALE GENOMIC DNA]</scope>
</reference>
<keyword evidence="2" id="KW-0472">Membrane</keyword>
<organism evidence="4 5">
    <name type="scientific">Triparma columacea</name>
    <dbReference type="NCBI Taxonomy" id="722753"/>
    <lineage>
        <taxon>Eukaryota</taxon>
        <taxon>Sar</taxon>
        <taxon>Stramenopiles</taxon>
        <taxon>Ochrophyta</taxon>
        <taxon>Bolidophyceae</taxon>
        <taxon>Parmales</taxon>
        <taxon>Triparmaceae</taxon>
        <taxon>Triparma</taxon>
    </lineage>
</organism>
<feature type="compositionally biased region" description="Gly residues" evidence="1">
    <location>
        <begin position="1626"/>
        <end position="1643"/>
    </location>
</feature>
<feature type="signal peptide" evidence="3">
    <location>
        <begin position="1"/>
        <end position="21"/>
    </location>
</feature>
<evidence type="ECO:0000256" key="3">
    <source>
        <dbReference type="SAM" id="SignalP"/>
    </source>
</evidence>
<feature type="region of interest" description="Disordered" evidence="1">
    <location>
        <begin position="1618"/>
        <end position="1643"/>
    </location>
</feature>
<evidence type="ECO:0000256" key="1">
    <source>
        <dbReference type="SAM" id="MobiDB-lite"/>
    </source>
</evidence>